<dbReference type="PANTHER" id="PTHR43579:SF1">
    <property type="entry name" value="NEUTRAL METALLOPROTEINASE"/>
    <property type="match status" value="1"/>
</dbReference>
<dbReference type="GO" id="GO:0004222">
    <property type="term" value="F:metalloendopeptidase activity"/>
    <property type="evidence" value="ECO:0007669"/>
    <property type="project" value="UniProtKB-UniRule"/>
</dbReference>
<dbReference type="InterPro" id="IPR052759">
    <property type="entry name" value="Metalloprotease_M4"/>
</dbReference>
<sequence>MTSRKHVCHIVPPYLMQRLDPGRLDQDNGFRAAREEHLARVLAQVPAPEAGGTAAEVGDWTVYTAGNGTDLPGEKVRAAGEPESGDESVDEAATGITGSLALFEEVYGRDSYDGRGAEVVMTVHYDRDYANAFWDGTQLVFGDGDGKIFQRFTKAVDVIGHELSHAVTEHTAGLVYQGQPGALNESMSDVFGSCLKQRLLGQSAEEADWIIGQGLFTESVQGVGLRNMLEPGTAYDDPELGKDPQPAHMDDIYDGTDDNGGVHINSGIPNRAFALAAKAIGGSSWDGAGKIWYAALTGSAVTTDTDFAGFAAATIAAAGEHAEAVTTAWSEVGVTPASEAPATDGEAPTVVRVRRSGGFLGRTKEGVAELAPSAAGVATVRNLLAGGGAPSKPKGADRYIYEFEVDGRSVVVHEGDLTPDLHALADELLEK</sequence>
<keyword evidence="6 8" id="KW-0482">Metalloprotease</keyword>
<reference evidence="12" key="1">
    <citation type="submission" date="2016-10" db="EMBL/GenBank/DDBJ databases">
        <title>Draft Genome Sequence of Nocardioides luteus Strain BAFB, an Alkane-Degrading Bacterium Isolated from JP-7 Polluted Soil.</title>
        <authorList>
            <person name="Brown L."/>
            <person name="Ruiz O.N."/>
            <person name="Gunasekera T."/>
        </authorList>
    </citation>
    <scope>NUCLEOTIDE SEQUENCE [LARGE SCALE GENOMIC DNA]</scope>
    <source>
        <strain evidence="12">BAFB</strain>
    </source>
</reference>
<feature type="region of interest" description="Disordered" evidence="9">
    <location>
        <begin position="69"/>
        <end position="91"/>
    </location>
</feature>
<dbReference type="Gene3D" id="3.10.170.10">
    <property type="match status" value="1"/>
</dbReference>
<dbReference type="EMBL" id="JZDQ02000031">
    <property type="protein sequence ID" value="OIJ24908.1"/>
    <property type="molecule type" value="Genomic_DNA"/>
</dbReference>
<evidence type="ECO:0000256" key="6">
    <source>
        <dbReference type="ARBA" id="ARBA00023049"/>
    </source>
</evidence>
<feature type="domain" description="Peptidase M4" evidence="10">
    <location>
        <begin position="88"/>
        <end position="169"/>
    </location>
</feature>
<name>A0A1J4MZY0_9ACTN</name>
<keyword evidence="2 8" id="KW-0645">Protease</keyword>
<dbReference type="OrthoDB" id="291295at2"/>
<evidence type="ECO:0000313" key="13">
    <source>
        <dbReference type="Proteomes" id="UP000033772"/>
    </source>
</evidence>
<evidence type="ECO:0000259" key="10">
    <source>
        <dbReference type="Pfam" id="PF01447"/>
    </source>
</evidence>
<keyword evidence="13" id="KW-1185">Reference proteome</keyword>
<evidence type="ECO:0000256" key="5">
    <source>
        <dbReference type="ARBA" id="ARBA00022833"/>
    </source>
</evidence>
<feature type="active site" evidence="7">
    <location>
        <position position="162"/>
    </location>
</feature>
<proteinExistence type="inferred from homology"/>
<dbReference type="PANTHER" id="PTHR43579">
    <property type="match status" value="1"/>
</dbReference>
<dbReference type="AlphaFoldDB" id="A0A1J4MZY0"/>
<dbReference type="CDD" id="cd09597">
    <property type="entry name" value="M4_TLP"/>
    <property type="match status" value="1"/>
</dbReference>
<keyword evidence="5 8" id="KW-0862">Zinc</keyword>
<comment type="cofactor">
    <cofactor evidence="8">
        <name>Zn(2+)</name>
        <dbReference type="ChEBI" id="CHEBI:29105"/>
    </cofactor>
</comment>
<keyword evidence="8" id="KW-0964">Secreted</keyword>
<dbReference type="GO" id="GO:0046872">
    <property type="term" value="F:metal ion binding"/>
    <property type="evidence" value="ECO:0007669"/>
    <property type="project" value="UniProtKB-UniRule"/>
</dbReference>
<dbReference type="InterPro" id="IPR013856">
    <property type="entry name" value="Peptidase_M4_domain"/>
</dbReference>
<accession>A0A1J4MZY0</accession>
<evidence type="ECO:0000256" key="8">
    <source>
        <dbReference type="RuleBase" id="RU366073"/>
    </source>
</evidence>
<evidence type="ECO:0000256" key="3">
    <source>
        <dbReference type="ARBA" id="ARBA00022723"/>
    </source>
</evidence>
<keyword evidence="4 8" id="KW-0378">Hydrolase</keyword>
<comment type="subcellular location">
    <subcellularLocation>
        <location evidence="8">Secreted</location>
    </subcellularLocation>
</comment>
<evidence type="ECO:0000259" key="11">
    <source>
        <dbReference type="Pfam" id="PF02868"/>
    </source>
</evidence>
<evidence type="ECO:0000256" key="4">
    <source>
        <dbReference type="ARBA" id="ARBA00022801"/>
    </source>
</evidence>
<organism evidence="12 13">
    <name type="scientific">Nocardioides luteus</name>
    <dbReference type="NCBI Taxonomy" id="1844"/>
    <lineage>
        <taxon>Bacteria</taxon>
        <taxon>Bacillati</taxon>
        <taxon>Actinomycetota</taxon>
        <taxon>Actinomycetes</taxon>
        <taxon>Propionibacteriales</taxon>
        <taxon>Nocardioidaceae</taxon>
        <taxon>Nocardioides</taxon>
    </lineage>
</organism>
<comment type="similarity">
    <text evidence="1 8">Belongs to the peptidase M4 family.</text>
</comment>
<dbReference type="RefSeq" id="WP_045548363.1">
    <property type="nucleotide sequence ID" value="NZ_JZDQ02000031.1"/>
</dbReference>
<evidence type="ECO:0000256" key="9">
    <source>
        <dbReference type="SAM" id="MobiDB-lite"/>
    </source>
</evidence>
<evidence type="ECO:0000256" key="2">
    <source>
        <dbReference type="ARBA" id="ARBA00022670"/>
    </source>
</evidence>
<dbReference type="InterPro" id="IPR001570">
    <property type="entry name" value="Peptidase_M4_C_domain"/>
</dbReference>
<dbReference type="Pfam" id="PF02868">
    <property type="entry name" value="Peptidase_M4_C"/>
    <property type="match status" value="1"/>
</dbReference>
<gene>
    <name evidence="12" type="ORF">UG56_020035</name>
</gene>
<dbReference type="STRING" id="1844.UG56_020035"/>
<dbReference type="Pfam" id="PF01447">
    <property type="entry name" value="Peptidase_M4"/>
    <property type="match status" value="1"/>
</dbReference>
<dbReference type="GO" id="GO:0006508">
    <property type="term" value="P:proteolysis"/>
    <property type="evidence" value="ECO:0007669"/>
    <property type="project" value="UniProtKB-KW"/>
</dbReference>
<evidence type="ECO:0000256" key="1">
    <source>
        <dbReference type="ARBA" id="ARBA00009388"/>
    </source>
</evidence>
<dbReference type="InterPro" id="IPR027268">
    <property type="entry name" value="Peptidase_M4/M1_CTD_sf"/>
</dbReference>
<feature type="active site" description="Proton donor" evidence="7">
    <location>
        <position position="263"/>
    </location>
</feature>
<keyword evidence="3" id="KW-0479">Metal-binding</keyword>
<dbReference type="Proteomes" id="UP000033772">
    <property type="component" value="Unassembled WGS sequence"/>
</dbReference>
<dbReference type="Gene3D" id="1.10.390.10">
    <property type="entry name" value="Neutral Protease Domain 2"/>
    <property type="match status" value="1"/>
</dbReference>
<evidence type="ECO:0000313" key="12">
    <source>
        <dbReference type="EMBL" id="OIJ24908.1"/>
    </source>
</evidence>
<evidence type="ECO:0000256" key="7">
    <source>
        <dbReference type="PIRSR" id="PIRSR623612-1"/>
    </source>
</evidence>
<dbReference type="GO" id="GO:0005576">
    <property type="term" value="C:extracellular region"/>
    <property type="evidence" value="ECO:0007669"/>
    <property type="project" value="UniProtKB-SubCell"/>
</dbReference>
<dbReference type="SUPFAM" id="SSF55486">
    <property type="entry name" value="Metalloproteases ('zincins'), catalytic domain"/>
    <property type="match status" value="1"/>
</dbReference>
<dbReference type="EC" id="3.4.24.-" evidence="8"/>
<dbReference type="InterPro" id="IPR023612">
    <property type="entry name" value="Peptidase_M4"/>
</dbReference>
<feature type="domain" description="Peptidase M4 C-terminal" evidence="11">
    <location>
        <begin position="172"/>
        <end position="334"/>
    </location>
</feature>
<protein>
    <recommendedName>
        <fullName evidence="8">Neutral metalloproteinase</fullName>
        <ecNumber evidence="8">3.4.24.-</ecNumber>
    </recommendedName>
</protein>
<dbReference type="PRINTS" id="PR00730">
    <property type="entry name" value="THERMOLYSIN"/>
</dbReference>
<comment type="caution">
    <text evidence="12">The sequence shown here is derived from an EMBL/GenBank/DDBJ whole genome shotgun (WGS) entry which is preliminary data.</text>
</comment>
<comment type="function">
    <text evidence="8">Extracellular zinc metalloprotease.</text>
</comment>